<comment type="caution">
    <text evidence="3">The sequence shown here is derived from an EMBL/GenBank/DDBJ whole genome shotgun (WGS) entry which is preliminary data.</text>
</comment>
<keyword evidence="4" id="KW-1185">Reference proteome</keyword>
<dbReference type="EMBL" id="NHYE01001381">
    <property type="protein sequence ID" value="PPQ96307.1"/>
    <property type="molecule type" value="Genomic_DNA"/>
</dbReference>
<feature type="region of interest" description="Disordered" evidence="2">
    <location>
        <begin position="255"/>
        <end position="276"/>
    </location>
</feature>
<evidence type="ECO:0000313" key="4">
    <source>
        <dbReference type="Proteomes" id="UP000284706"/>
    </source>
</evidence>
<keyword evidence="1" id="KW-0175">Coiled coil</keyword>
<gene>
    <name evidence="3" type="ORF">CVT26_005627</name>
</gene>
<feature type="coiled-coil region" evidence="1">
    <location>
        <begin position="364"/>
        <end position="391"/>
    </location>
</feature>
<protein>
    <submittedName>
        <fullName evidence="3">Uncharacterized protein</fullName>
    </submittedName>
</protein>
<dbReference type="InParanoid" id="A0A409XZU9"/>
<proteinExistence type="predicted"/>
<reference evidence="3 4" key="1">
    <citation type="journal article" date="2018" name="Evol. Lett.">
        <title>Horizontal gene cluster transfer increased hallucinogenic mushroom diversity.</title>
        <authorList>
            <person name="Reynolds H.T."/>
            <person name="Vijayakumar V."/>
            <person name="Gluck-Thaler E."/>
            <person name="Korotkin H.B."/>
            <person name="Matheny P.B."/>
            <person name="Slot J.C."/>
        </authorList>
    </citation>
    <scope>NUCLEOTIDE SEQUENCE [LARGE SCALE GENOMIC DNA]</scope>
    <source>
        <strain evidence="3 4">SRW20</strain>
    </source>
</reference>
<dbReference type="Proteomes" id="UP000284706">
    <property type="component" value="Unassembled WGS sequence"/>
</dbReference>
<dbReference type="AlphaFoldDB" id="A0A409XZU9"/>
<evidence type="ECO:0000313" key="3">
    <source>
        <dbReference type="EMBL" id="PPQ96307.1"/>
    </source>
</evidence>
<accession>A0A409XZU9</accession>
<name>A0A409XZU9_9AGAR</name>
<evidence type="ECO:0000256" key="1">
    <source>
        <dbReference type="SAM" id="Coils"/>
    </source>
</evidence>
<sequence length="403" mass="44149">MSFAVRLPFPLGVDEPVEGSGGWLDLYQDRTALSAYSTPSSGLLEDFRPIVTLPPRIGQYKPVGPEAAVPDPVPLDTARFFMSADTSGRLPMLQENPLTWSGEHLTTSEVDRRTSLVYPSDAYNVGGILWREVTGEGNALNNCDAMTEYHSATCFYQDGEADGIQSVEPQAGIAGIASQPSVLADDGYEDVCDVPNFDEFETSDDVDSDLTACTSIHSEEGESAGSAGLDVEGGALSSSKTLGASSVNTVCKADESVEPVDAGRTSGERDSAVSPADLERREHLRRLVPATRQWKTDLATRLGFVPLDYEELTEHQFKSQYMQSLQRYAMALMDRLESIDETPSRMKRVKGTYSLTALSVRTMLHAKETEAMGLEETVRDMELEFKALREQVIEHYGEDDTTE</sequence>
<evidence type="ECO:0000256" key="2">
    <source>
        <dbReference type="SAM" id="MobiDB-lite"/>
    </source>
</evidence>
<organism evidence="3 4">
    <name type="scientific">Gymnopilus dilepis</name>
    <dbReference type="NCBI Taxonomy" id="231916"/>
    <lineage>
        <taxon>Eukaryota</taxon>
        <taxon>Fungi</taxon>
        <taxon>Dikarya</taxon>
        <taxon>Basidiomycota</taxon>
        <taxon>Agaricomycotina</taxon>
        <taxon>Agaricomycetes</taxon>
        <taxon>Agaricomycetidae</taxon>
        <taxon>Agaricales</taxon>
        <taxon>Agaricineae</taxon>
        <taxon>Hymenogastraceae</taxon>
        <taxon>Gymnopilus</taxon>
    </lineage>
</organism>
<feature type="compositionally biased region" description="Basic and acidic residues" evidence="2">
    <location>
        <begin position="266"/>
        <end position="276"/>
    </location>
</feature>